<keyword evidence="6 8" id="KW-1133">Transmembrane helix</keyword>
<comment type="similarity">
    <text evidence="8">Belongs to the binding-protein-dependent transport system permease family.</text>
</comment>
<feature type="transmembrane region" description="Helical" evidence="8">
    <location>
        <begin position="150"/>
        <end position="170"/>
    </location>
</feature>
<dbReference type="PANTHER" id="PTHR43357:SF4">
    <property type="entry name" value="INNER MEMBRANE ABC TRANSPORTER PERMEASE PROTEIN YDCV"/>
    <property type="match status" value="1"/>
</dbReference>
<gene>
    <name evidence="10" type="ORF">Leucomu_12080</name>
</gene>
<feature type="transmembrane region" description="Helical" evidence="8">
    <location>
        <begin position="250"/>
        <end position="270"/>
    </location>
</feature>
<dbReference type="InterPro" id="IPR000515">
    <property type="entry name" value="MetI-like"/>
</dbReference>
<dbReference type="RefSeq" id="WP_128387375.1">
    <property type="nucleotide sequence ID" value="NZ_CP035037.1"/>
</dbReference>
<evidence type="ECO:0000256" key="7">
    <source>
        <dbReference type="ARBA" id="ARBA00023136"/>
    </source>
</evidence>
<feature type="transmembrane region" description="Helical" evidence="8">
    <location>
        <begin position="191"/>
        <end position="213"/>
    </location>
</feature>
<dbReference type="InterPro" id="IPR035906">
    <property type="entry name" value="MetI-like_sf"/>
</dbReference>
<dbReference type="PANTHER" id="PTHR43357">
    <property type="entry name" value="INNER MEMBRANE ABC TRANSPORTER PERMEASE PROTEIN YDCV"/>
    <property type="match status" value="1"/>
</dbReference>
<accession>A0ABX5QHQ0</accession>
<evidence type="ECO:0000259" key="9">
    <source>
        <dbReference type="PROSITE" id="PS50928"/>
    </source>
</evidence>
<organism evidence="10 11">
    <name type="scientific">Leucobacter muris</name>
    <dbReference type="NCBI Taxonomy" id="1935379"/>
    <lineage>
        <taxon>Bacteria</taxon>
        <taxon>Bacillati</taxon>
        <taxon>Actinomycetota</taxon>
        <taxon>Actinomycetes</taxon>
        <taxon>Micrococcales</taxon>
        <taxon>Microbacteriaceae</taxon>
        <taxon>Leucobacter</taxon>
    </lineage>
</organism>
<sequence>MSAATTRHSLRRAPRVIDQISRWLGRVVALIGLVFLLAPALAIVVMSFANDARISFPPKRWGFERYVEVFTSGTWGRPTMLSIEIGLWAGALALLVALPLVFALKRSTLPGKGLFEGSAIAPLVIPVAAYAVGLYGVFAQLGLLGEKVGVILAHSVYALPLVVIVLSTSLEQIAPDLELAAMTMGASRLKAWLTITLRLLMPSLLAGFLMGFITSFDEAVLITFLGGVGLVTLPKYIFDSVQYAVDPAITAIATLLMFVTTALMLLATTLRKGKK</sequence>
<dbReference type="Gene3D" id="1.10.3720.10">
    <property type="entry name" value="MetI-like"/>
    <property type="match status" value="1"/>
</dbReference>
<keyword evidence="11" id="KW-1185">Reference proteome</keyword>
<evidence type="ECO:0000256" key="8">
    <source>
        <dbReference type="RuleBase" id="RU363032"/>
    </source>
</evidence>
<evidence type="ECO:0000256" key="1">
    <source>
        <dbReference type="ARBA" id="ARBA00004429"/>
    </source>
</evidence>
<keyword evidence="2 8" id="KW-0813">Transport</keyword>
<evidence type="ECO:0000313" key="10">
    <source>
        <dbReference type="EMBL" id="QAB18551.1"/>
    </source>
</evidence>
<dbReference type="Pfam" id="PF00528">
    <property type="entry name" value="BPD_transp_1"/>
    <property type="match status" value="1"/>
</dbReference>
<keyword evidence="3" id="KW-1003">Cell membrane</keyword>
<evidence type="ECO:0000256" key="3">
    <source>
        <dbReference type="ARBA" id="ARBA00022475"/>
    </source>
</evidence>
<keyword evidence="4" id="KW-0997">Cell inner membrane</keyword>
<evidence type="ECO:0000256" key="4">
    <source>
        <dbReference type="ARBA" id="ARBA00022519"/>
    </source>
</evidence>
<evidence type="ECO:0000256" key="2">
    <source>
        <dbReference type="ARBA" id="ARBA00022448"/>
    </source>
</evidence>
<proteinExistence type="inferred from homology"/>
<dbReference type="CDD" id="cd06261">
    <property type="entry name" value="TM_PBP2"/>
    <property type="match status" value="1"/>
</dbReference>
<dbReference type="PROSITE" id="PS50928">
    <property type="entry name" value="ABC_TM1"/>
    <property type="match status" value="1"/>
</dbReference>
<keyword evidence="5 8" id="KW-0812">Transmembrane</keyword>
<comment type="subcellular location">
    <subcellularLocation>
        <location evidence="1">Cell inner membrane</location>
        <topology evidence="1">Multi-pass membrane protein</topology>
    </subcellularLocation>
    <subcellularLocation>
        <location evidence="8">Cell membrane</location>
        <topology evidence="8">Multi-pass membrane protein</topology>
    </subcellularLocation>
</comment>
<feature type="transmembrane region" description="Helical" evidence="8">
    <location>
        <begin position="114"/>
        <end position="138"/>
    </location>
</feature>
<dbReference type="SUPFAM" id="SSF161098">
    <property type="entry name" value="MetI-like"/>
    <property type="match status" value="1"/>
</dbReference>
<name>A0ABX5QHQ0_9MICO</name>
<dbReference type="Proteomes" id="UP000285768">
    <property type="component" value="Chromosome"/>
</dbReference>
<feature type="transmembrane region" description="Helical" evidence="8">
    <location>
        <begin position="27"/>
        <end position="49"/>
    </location>
</feature>
<evidence type="ECO:0000313" key="11">
    <source>
        <dbReference type="Proteomes" id="UP000285768"/>
    </source>
</evidence>
<evidence type="ECO:0000256" key="5">
    <source>
        <dbReference type="ARBA" id="ARBA00022692"/>
    </source>
</evidence>
<evidence type="ECO:0000256" key="6">
    <source>
        <dbReference type="ARBA" id="ARBA00022989"/>
    </source>
</evidence>
<protein>
    <submittedName>
        <fullName evidence="10">ABC transporter permease</fullName>
    </submittedName>
</protein>
<feature type="domain" description="ABC transmembrane type-1" evidence="9">
    <location>
        <begin position="79"/>
        <end position="267"/>
    </location>
</feature>
<reference evidence="10 11" key="1">
    <citation type="submission" date="2019-01" db="EMBL/GenBank/DDBJ databases">
        <title>Leucobacter muris sp. nov. isolated from the nose of a laboratory mouse.</title>
        <authorList>
            <person name="Benga L."/>
            <person name="Sproeer C."/>
            <person name="Schumann P."/>
            <person name="Verbarg S."/>
            <person name="Bunk B."/>
            <person name="Engelhardt E."/>
            <person name="Benten P.M."/>
            <person name="Sager M."/>
        </authorList>
    </citation>
    <scope>NUCLEOTIDE SEQUENCE [LARGE SCALE GENOMIC DNA]</scope>
    <source>
        <strain evidence="10 11">DSM 101948</strain>
    </source>
</reference>
<keyword evidence="7 8" id="KW-0472">Membrane</keyword>
<dbReference type="EMBL" id="CP035037">
    <property type="protein sequence ID" value="QAB18551.1"/>
    <property type="molecule type" value="Genomic_DNA"/>
</dbReference>
<feature type="transmembrane region" description="Helical" evidence="8">
    <location>
        <begin position="85"/>
        <end position="102"/>
    </location>
</feature>